<evidence type="ECO:0000313" key="3">
    <source>
        <dbReference type="Proteomes" id="UP000045706"/>
    </source>
</evidence>
<dbReference type="AlphaFoldDB" id="A0A0G4LPT9"/>
<evidence type="ECO:0000256" key="1">
    <source>
        <dbReference type="SAM" id="MobiDB-lite"/>
    </source>
</evidence>
<gene>
    <name evidence="2" type="ORF">BN1723_003103</name>
</gene>
<dbReference type="EMBL" id="CVQI01015557">
    <property type="protein sequence ID" value="CRK23964.1"/>
    <property type="molecule type" value="Genomic_DNA"/>
</dbReference>
<feature type="compositionally biased region" description="Pro residues" evidence="1">
    <location>
        <begin position="28"/>
        <end position="40"/>
    </location>
</feature>
<protein>
    <submittedName>
        <fullName evidence="2">Uncharacterized protein</fullName>
    </submittedName>
</protein>
<name>A0A0G4LPT9_VERLO</name>
<reference evidence="3" key="1">
    <citation type="submission" date="2015-05" db="EMBL/GenBank/DDBJ databases">
        <authorList>
            <person name="Fogelqvist Johan"/>
        </authorList>
    </citation>
    <scope>NUCLEOTIDE SEQUENCE [LARGE SCALE GENOMIC DNA]</scope>
</reference>
<feature type="region of interest" description="Disordered" evidence="1">
    <location>
        <begin position="22"/>
        <end position="93"/>
    </location>
</feature>
<sequence>MASVNSWKESTTVVLRSRICRKTSKAPSLPPPLLPLPPAAPRKAGPSTWAAAPSFHLPLGPMTKPKPASLKSRPSAPALKLSSGGAQELGSASRMKMVTSPAAMIGMIKAATYGSQFVLKMV</sequence>
<organism evidence="2 3">
    <name type="scientific">Verticillium longisporum</name>
    <name type="common">Verticillium dahliae var. longisporum</name>
    <dbReference type="NCBI Taxonomy" id="100787"/>
    <lineage>
        <taxon>Eukaryota</taxon>
        <taxon>Fungi</taxon>
        <taxon>Dikarya</taxon>
        <taxon>Ascomycota</taxon>
        <taxon>Pezizomycotina</taxon>
        <taxon>Sordariomycetes</taxon>
        <taxon>Hypocreomycetidae</taxon>
        <taxon>Glomerellales</taxon>
        <taxon>Plectosphaerellaceae</taxon>
        <taxon>Verticillium</taxon>
    </lineage>
</organism>
<accession>A0A0G4LPT9</accession>
<proteinExistence type="predicted"/>
<evidence type="ECO:0000313" key="2">
    <source>
        <dbReference type="EMBL" id="CRK23964.1"/>
    </source>
</evidence>
<dbReference type="Proteomes" id="UP000045706">
    <property type="component" value="Unassembled WGS sequence"/>
</dbReference>